<dbReference type="AlphaFoldDB" id="A0A9X0BFI3"/>
<dbReference type="Proteomes" id="UP001147760">
    <property type="component" value="Unassembled WGS sequence"/>
</dbReference>
<name>A0A9X0BFI3_9EURO</name>
<gene>
    <name evidence="2" type="ORF">N7530_012681</name>
</gene>
<evidence type="ECO:0000313" key="3">
    <source>
        <dbReference type="Proteomes" id="UP001147760"/>
    </source>
</evidence>
<feature type="compositionally biased region" description="Polar residues" evidence="1">
    <location>
        <begin position="1"/>
        <end position="16"/>
    </location>
</feature>
<comment type="caution">
    <text evidence="2">The sequence shown here is derived from an EMBL/GenBank/DDBJ whole genome shotgun (WGS) entry which is preliminary data.</text>
</comment>
<reference evidence="2" key="2">
    <citation type="journal article" date="2023" name="IMA Fungus">
        <title>Comparative genomic study of the Penicillium genus elucidates a diverse pangenome and 15 lateral gene transfer events.</title>
        <authorList>
            <person name="Petersen C."/>
            <person name="Sorensen T."/>
            <person name="Nielsen M.R."/>
            <person name="Sondergaard T.E."/>
            <person name="Sorensen J.L."/>
            <person name="Fitzpatrick D.A."/>
            <person name="Frisvad J.C."/>
            <person name="Nielsen K.L."/>
        </authorList>
    </citation>
    <scope>NUCLEOTIDE SEQUENCE</scope>
    <source>
        <strain evidence="2">IBT 17660</strain>
    </source>
</reference>
<feature type="region of interest" description="Disordered" evidence="1">
    <location>
        <begin position="1"/>
        <end position="59"/>
    </location>
</feature>
<sequence length="59" mass="6425">MFFSTQRTIGGSSSAPNLPDIPEAGISRHPKILHPFPPPRQPLQAADDQSISITQKHAH</sequence>
<feature type="compositionally biased region" description="Polar residues" evidence="1">
    <location>
        <begin position="47"/>
        <end position="59"/>
    </location>
</feature>
<reference evidence="2" key="1">
    <citation type="submission" date="2022-12" db="EMBL/GenBank/DDBJ databases">
        <authorList>
            <person name="Petersen C."/>
        </authorList>
    </citation>
    <scope>NUCLEOTIDE SEQUENCE</scope>
    <source>
        <strain evidence="2">IBT 17660</strain>
    </source>
</reference>
<organism evidence="2 3">
    <name type="scientific">Penicillium desertorum</name>
    <dbReference type="NCBI Taxonomy" id="1303715"/>
    <lineage>
        <taxon>Eukaryota</taxon>
        <taxon>Fungi</taxon>
        <taxon>Dikarya</taxon>
        <taxon>Ascomycota</taxon>
        <taxon>Pezizomycotina</taxon>
        <taxon>Eurotiomycetes</taxon>
        <taxon>Eurotiomycetidae</taxon>
        <taxon>Eurotiales</taxon>
        <taxon>Aspergillaceae</taxon>
        <taxon>Penicillium</taxon>
    </lineage>
</organism>
<dbReference type="OrthoDB" id="391137at2759"/>
<protein>
    <submittedName>
        <fullName evidence="2">Uncharacterized protein</fullName>
    </submittedName>
</protein>
<accession>A0A9X0BFI3</accession>
<evidence type="ECO:0000313" key="2">
    <source>
        <dbReference type="EMBL" id="KAJ5454912.1"/>
    </source>
</evidence>
<proteinExistence type="predicted"/>
<keyword evidence="3" id="KW-1185">Reference proteome</keyword>
<dbReference type="EMBL" id="JAPWDO010000010">
    <property type="protein sequence ID" value="KAJ5454912.1"/>
    <property type="molecule type" value="Genomic_DNA"/>
</dbReference>
<evidence type="ECO:0000256" key="1">
    <source>
        <dbReference type="SAM" id="MobiDB-lite"/>
    </source>
</evidence>